<feature type="transmembrane region" description="Helical" evidence="8">
    <location>
        <begin position="265"/>
        <end position="290"/>
    </location>
</feature>
<feature type="transmembrane region" description="Helical" evidence="8">
    <location>
        <begin position="193"/>
        <end position="210"/>
    </location>
</feature>
<dbReference type="GO" id="GO:0015293">
    <property type="term" value="F:symporter activity"/>
    <property type="evidence" value="ECO:0007669"/>
    <property type="project" value="UniProtKB-KW"/>
</dbReference>
<dbReference type="InterPro" id="IPR036458">
    <property type="entry name" value="Na:dicarbo_symporter_sf"/>
</dbReference>
<feature type="transmembrane region" description="Helical" evidence="8">
    <location>
        <begin position="37"/>
        <end position="55"/>
    </location>
</feature>
<dbReference type="PROSITE" id="PS00714">
    <property type="entry name" value="NA_DICARBOXYL_SYMP_2"/>
    <property type="match status" value="1"/>
</dbReference>
<dbReference type="Pfam" id="PF00375">
    <property type="entry name" value="SDF"/>
    <property type="match status" value="1"/>
</dbReference>
<dbReference type="FunFam" id="1.10.3860.10:FF:000001">
    <property type="entry name" value="C4-dicarboxylate transport protein"/>
    <property type="match status" value="1"/>
</dbReference>
<gene>
    <name evidence="9" type="ORF">ESV85_07010</name>
</gene>
<dbReference type="AlphaFoldDB" id="A0A5C7AYU5"/>
<comment type="caution">
    <text evidence="9">The sequence shown here is derived from an EMBL/GenBank/DDBJ whole genome shotgun (WGS) entry which is preliminary data.</text>
</comment>
<feature type="transmembrane region" description="Helical" evidence="8">
    <location>
        <begin position="231"/>
        <end position="253"/>
    </location>
</feature>
<protein>
    <submittedName>
        <fullName evidence="9">Cation:dicarboxylase symporter family transporter</fullName>
    </submittedName>
</protein>
<evidence type="ECO:0000256" key="2">
    <source>
        <dbReference type="ARBA" id="ARBA00022448"/>
    </source>
</evidence>
<feature type="transmembrane region" description="Helical" evidence="8">
    <location>
        <begin position="352"/>
        <end position="371"/>
    </location>
</feature>
<evidence type="ECO:0000256" key="1">
    <source>
        <dbReference type="ARBA" id="ARBA00004651"/>
    </source>
</evidence>
<keyword evidence="5" id="KW-0769">Symport</keyword>
<feature type="transmembrane region" description="Helical" evidence="8">
    <location>
        <begin position="62"/>
        <end position="79"/>
    </location>
</feature>
<evidence type="ECO:0000256" key="3">
    <source>
        <dbReference type="ARBA" id="ARBA00022475"/>
    </source>
</evidence>
<organism evidence="9 10">
    <name type="scientific">Algoriphagus aquimarinus</name>
    <dbReference type="NCBI Taxonomy" id="237018"/>
    <lineage>
        <taxon>Bacteria</taxon>
        <taxon>Pseudomonadati</taxon>
        <taxon>Bacteroidota</taxon>
        <taxon>Cytophagia</taxon>
        <taxon>Cytophagales</taxon>
        <taxon>Cyclobacteriaceae</taxon>
        <taxon>Algoriphagus</taxon>
    </lineage>
</organism>
<evidence type="ECO:0000256" key="6">
    <source>
        <dbReference type="ARBA" id="ARBA00022989"/>
    </source>
</evidence>
<feature type="transmembrane region" description="Helical" evidence="8">
    <location>
        <begin position="391"/>
        <end position="419"/>
    </location>
</feature>
<dbReference type="InterPro" id="IPR001991">
    <property type="entry name" value="Na-dicarboxylate_symporter"/>
</dbReference>
<keyword evidence="6 8" id="KW-1133">Transmembrane helix</keyword>
<feature type="transmembrane region" description="Helical" evidence="8">
    <location>
        <begin position="12"/>
        <end position="31"/>
    </location>
</feature>
<name>A0A5C7AYU5_9BACT</name>
<evidence type="ECO:0000256" key="5">
    <source>
        <dbReference type="ARBA" id="ARBA00022847"/>
    </source>
</evidence>
<feature type="transmembrane region" description="Helical" evidence="8">
    <location>
        <begin position="99"/>
        <end position="118"/>
    </location>
</feature>
<dbReference type="GO" id="GO:0005886">
    <property type="term" value="C:plasma membrane"/>
    <property type="evidence" value="ECO:0007669"/>
    <property type="project" value="UniProtKB-SubCell"/>
</dbReference>
<dbReference type="SUPFAM" id="SSF118215">
    <property type="entry name" value="Proton glutamate symport protein"/>
    <property type="match status" value="1"/>
</dbReference>
<dbReference type="RefSeq" id="WP_146916048.1">
    <property type="nucleotide sequence ID" value="NZ_VORW01000002.1"/>
</dbReference>
<proteinExistence type="predicted"/>
<dbReference type="InterPro" id="IPR018107">
    <property type="entry name" value="Na-dicarboxylate_symporter_CS"/>
</dbReference>
<keyword evidence="3" id="KW-1003">Cell membrane</keyword>
<dbReference type="Proteomes" id="UP000321935">
    <property type="component" value="Unassembled WGS sequence"/>
</dbReference>
<keyword evidence="7 8" id="KW-0472">Membrane</keyword>
<dbReference type="GO" id="GO:0006835">
    <property type="term" value="P:dicarboxylic acid transport"/>
    <property type="evidence" value="ECO:0007669"/>
    <property type="project" value="UniProtKB-ARBA"/>
</dbReference>
<feature type="transmembrane region" description="Helical" evidence="8">
    <location>
        <begin position="130"/>
        <end position="149"/>
    </location>
</feature>
<dbReference type="Gene3D" id="1.10.3860.10">
    <property type="entry name" value="Sodium:dicarboxylate symporter"/>
    <property type="match status" value="1"/>
</dbReference>
<dbReference type="OrthoDB" id="9768885at2"/>
<evidence type="ECO:0000256" key="7">
    <source>
        <dbReference type="ARBA" id="ARBA00023136"/>
    </source>
</evidence>
<dbReference type="PRINTS" id="PR00173">
    <property type="entry name" value="EDTRNSPORT"/>
</dbReference>
<keyword evidence="4 8" id="KW-0812">Transmembrane</keyword>
<evidence type="ECO:0000313" key="10">
    <source>
        <dbReference type="Proteomes" id="UP000321935"/>
    </source>
</evidence>
<keyword evidence="2" id="KW-0813">Transport</keyword>
<comment type="subcellular location">
    <subcellularLocation>
        <location evidence="1">Cell membrane</location>
        <topology evidence="1">Multi-pass membrane protein</topology>
    </subcellularLocation>
</comment>
<evidence type="ECO:0000256" key="8">
    <source>
        <dbReference type="SAM" id="Phobius"/>
    </source>
</evidence>
<dbReference type="EMBL" id="VORW01000002">
    <property type="protein sequence ID" value="TXE13711.1"/>
    <property type="molecule type" value="Genomic_DNA"/>
</dbReference>
<dbReference type="PANTHER" id="PTHR42865">
    <property type="entry name" value="PROTON/GLUTAMATE-ASPARTATE SYMPORTER"/>
    <property type="match status" value="1"/>
</dbReference>
<sequence>MKLKKTSYISYFIATVGTQAAIFIVLHMLWPGLVSDSILMASRWLGLLAIVVYCLKRASLTSWIFGSMLIGTAIGMDFPELAMNLKVVSQIFLRMIKTVIAPLLFATLVVGIAGHSNLKQVGRMGWKSLLYFEVVTTFALLIGVLAINISKAGVGIELPVGEVPIQGTARTWQEVIQHIFPENIAKSIFEGEILQIVIFSILFGIGLALVKDEKKKQTMLSFTESLSEVMFNFTRVIMYFAPFGVGAAIAYTVGEMGLGILVNLFHLLATLYVALLAFLLLVLLPIALILKIPVLKFLKAISEPVSIAFATTSSEAALPKAMEAMEKFGVPRKIVAFVMPTGYSFNLDGTTLYLSLAAIFVAQVGGINMGIEDQLLMVLTLMLTSKGVAGIPRASLIILMGTAASFNLPMAPIFLILAIDELMDMARTSVNVIGNCLATCVIAKWEGEFDLPSSKDLDFVSTEPALNKEIQEMLNNRVERV</sequence>
<reference evidence="9 10" key="1">
    <citation type="submission" date="2019-08" db="EMBL/GenBank/DDBJ databases">
        <title>Genomes sequence of Algoriphagus aquimarinus ACAM450.</title>
        <authorList>
            <person name="Bowman J.P."/>
        </authorList>
    </citation>
    <scope>NUCLEOTIDE SEQUENCE [LARGE SCALE GENOMIC DNA]</scope>
    <source>
        <strain evidence="9 10">ACAM 450</strain>
    </source>
</reference>
<evidence type="ECO:0000313" key="9">
    <source>
        <dbReference type="EMBL" id="TXE13711.1"/>
    </source>
</evidence>
<evidence type="ECO:0000256" key="4">
    <source>
        <dbReference type="ARBA" id="ARBA00022692"/>
    </source>
</evidence>
<accession>A0A5C7AYU5</accession>
<dbReference type="PANTHER" id="PTHR42865:SF7">
    <property type="entry name" value="PROTON_GLUTAMATE-ASPARTATE SYMPORTER"/>
    <property type="match status" value="1"/>
</dbReference>